<evidence type="ECO:0000256" key="2">
    <source>
        <dbReference type="SAM" id="MobiDB-lite"/>
    </source>
</evidence>
<evidence type="ECO:0000313" key="3">
    <source>
        <dbReference type="EMBL" id="KAK5102314.1"/>
    </source>
</evidence>
<evidence type="ECO:0000256" key="1">
    <source>
        <dbReference type="SAM" id="Coils"/>
    </source>
</evidence>
<sequence>MCEQLQDLRDTEYASLNNLCIGYKKDFIGVTNHFDVTRESKHAIDNEKLLGAHNGVESSSAAFGHAQTTQTTAIPQWQRELANSRVGRHSRASSIISTRTRLTHQSDDARSIEFEAGGQSFRISRDGSRIANLTAPPPYPGPPLEQLAEESDEEEPSVLTRHSVNSVRERSPDSQLQAESVEAVLPVRAHLLPEALQHERLQTLDRRLSVLELPQRLKSALRWYGSDTLTTENTNAPVASTTGVLRRTRSDSSSLRNVRPSHLDLAGEWNELSMTPNLDAERQIHGSRSVIDRCDEQANEMRHNYARMMRDMDHEHRKRLHERDNLSARMRELLDEKDKVYRQQLRERDFAIESLKEEARFKDGTINELKTRIYEMGEDVQISLEKARNEVEEIWMKRWKEYEALLKESLSQKHTQRGLEVDLPRQDSAMAILSPGHGV</sequence>
<feature type="coiled-coil region" evidence="1">
    <location>
        <begin position="291"/>
        <end position="372"/>
    </location>
</feature>
<organism evidence="3 4">
    <name type="scientific">Lithohypha guttulata</name>
    <dbReference type="NCBI Taxonomy" id="1690604"/>
    <lineage>
        <taxon>Eukaryota</taxon>
        <taxon>Fungi</taxon>
        <taxon>Dikarya</taxon>
        <taxon>Ascomycota</taxon>
        <taxon>Pezizomycotina</taxon>
        <taxon>Eurotiomycetes</taxon>
        <taxon>Chaetothyriomycetidae</taxon>
        <taxon>Chaetothyriales</taxon>
        <taxon>Trichomeriaceae</taxon>
        <taxon>Lithohypha</taxon>
    </lineage>
</organism>
<feature type="region of interest" description="Disordered" evidence="2">
    <location>
        <begin position="125"/>
        <end position="177"/>
    </location>
</feature>
<reference evidence="3 4" key="1">
    <citation type="submission" date="2023-08" db="EMBL/GenBank/DDBJ databases">
        <title>Black Yeasts Isolated from many extreme environments.</title>
        <authorList>
            <person name="Coleine C."/>
            <person name="Stajich J.E."/>
            <person name="Selbmann L."/>
        </authorList>
    </citation>
    <scope>NUCLEOTIDE SEQUENCE [LARGE SCALE GENOMIC DNA]</scope>
    <source>
        <strain evidence="3 4">CCFEE 5885</strain>
    </source>
</reference>
<proteinExistence type="predicted"/>
<gene>
    <name evidence="3" type="ORF">LTR24_000224</name>
</gene>
<dbReference type="EMBL" id="JAVRRG010000002">
    <property type="protein sequence ID" value="KAK5102314.1"/>
    <property type="molecule type" value="Genomic_DNA"/>
</dbReference>
<accession>A0ABR0KP34</accession>
<comment type="caution">
    <text evidence="3">The sequence shown here is derived from an EMBL/GenBank/DDBJ whole genome shotgun (WGS) entry which is preliminary data.</text>
</comment>
<dbReference type="Proteomes" id="UP001345013">
    <property type="component" value="Unassembled WGS sequence"/>
</dbReference>
<name>A0ABR0KP34_9EURO</name>
<evidence type="ECO:0000313" key="4">
    <source>
        <dbReference type="Proteomes" id="UP001345013"/>
    </source>
</evidence>
<keyword evidence="4" id="KW-1185">Reference proteome</keyword>
<protein>
    <submittedName>
        <fullName evidence="3">Uncharacterized protein</fullName>
    </submittedName>
</protein>
<keyword evidence="1" id="KW-0175">Coiled coil</keyword>
<feature type="compositionally biased region" description="Acidic residues" evidence="2">
    <location>
        <begin position="147"/>
        <end position="156"/>
    </location>
</feature>